<evidence type="ECO:0000256" key="8">
    <source>
        <dbReference type="ARBA" id="ARBA00031423"/>
    </source>
</evidence>
<dbReference type="InterPro" id="IPR017853">
    <property type="entry name" value="GH"/>
</dbReference>
<sequence>MKGPARPSTRSAAKAKSAEKAARRSAGTAPSVQGFDAEVAELATLAGVAQGYSDAYGAPVETPLETRRALLEALGLPVGSPSQLRESAHRARELRAGPVPALVVAPMDRAWTLTLRTPLPGATWTLVLEAGDALQGRMDPADAGDALALPALPMGYHRLEMSGRGERHVATLIAAPASCWHPDALEKGERWWGLTAQLYGLRTERDAGVGDYSAVAELAAGAGRNGASFLGLSPVHALFPSDRTKFSPYSPSSRLFLETLYIDPQAVQAPGRRGRPAPDPALERLRCASLVDYEQVWAPRRAALEALWGDGSAWLRDAAFQRFREQGGEPLALHAAFEALCEQQRSQGAAWPGAWPDDLRDVRSAAVEAFRRENQDRIAHHQWLQWLADRQLGAAAEAARESGMGLGLYRDLAVGPDRGGSELWSAPDRFVPDFAVGAPPDLLGPQGQNWGLPAFNPITLAEQGLAGFRALVAANARHAGAVRIDHAFQLARLFLIPPGAGAADGAYLDYPFEALLASLRIESHRARCLVIAEDLGTAPEGFSDAIMASGVLSYRIFFFEQDETGFKPPAAYPRAAMAALSTHDLPTFAGWWRGLDVDLREAFGIYDADRAAKDRDLRVTERERFLASLAAEGLARTDATPAAPPVAAASRFLARTPSSLLALQVEDVAGDVNQANMPGLVGGYPNWRRRTSKTVAEIVAPGGALARLAQELKQEGRGQGLAASATASAAPRATYRFQFHAGFTFDDAVKAAPDLVLLGISHVYASPIQKARPGSTHGYDIVDHGLINPELGGEEGFRRFSDALRANGLGLVVDIVPNHMGVGKDNPLWRSMLAWGPISPDSQAFDVDWDRPGLDGKILLPVLGRPYGQALEAGELRLVFEPALGGFCVAPHDERIPVGPLTWPVILDQAAAGMRPGSADRAALLGVADGLRSLALDAAQGEAVYERAALLAGGLVEQIGRSRGLRKAVDAATEAFSGSPGDSGGFEALHRLLEAQAWRLAEWRLASSDLNYRRFFDVNTLAGLRVEIPAVFDRAHALIVRLVREGRIQGLRIDHIDGLADPEAYLRDLRRAVGDRVFIVAEKILEPGERLRPWPLAGTTGYDVMGPLDGVFIDPAAEAALDALYDDVRADPRPPGEQLNVAKNELLETSFASEREAIVLDLAALAKADRNTRDLVAARLRRAVVAMVAAFPVYRTYLGEGDPAAEDVALLDRVVEEAKARLGPAGEAACAFVRSVLLDDGRTPRRNPAVAARIRRRFQQLTGPVMAKGLEDTLFYRHVRLLALNEVGGDPSHFGLPVGAFHEAMQDRARDWPNAMTATATHDTKRGEDARARLIALAEEPQAWAEALAETERLTASAITIGPKGQSPDANDRWMILQSILGAWPIELLDGDDRKALASFRDRLHGYVEKALRESKRRSSWLEPDAAYEAAAKDWISAILSPKGQALAALRPLARRLAQCGARTSLARTALKCAMPGVPDFYQGTEFWDLSLVDPDNRRPIDYRARSKALGAAAKPQELLASWPDGRVKMALTRALLADRAASPDLYGSGDYRPLRAEGARAAHVLAFARSMGSEAVVVALPRLAAKLLDGEGLLPRRAAWAGTTITLPEGMWRDVVTGERFRASGEPLPMAELFSRFPIAVLRASHEPTS</sequence>
<dbReference type="Pfam" id="PF21226">
    <property type="entry name" value="MalQ_N"/>
    <property type="match status" value="1"/>
</dbReference>
<dbReference type="GO" id="GO:0016853">
    <property type="term" value="F:isomerase activity"/>
    <property type="evidence" value="ECO:0007669"/>
    <property type="project" value="UniProtKB-KW"/>
</dbReference>
<evidence type="ECO:0000256" key="9">
    <source>
        <dbReference type="ARBA" id="ARBA00031501"/>
    </source>
</evidence>
<name>A0AAU7JH40_9HYPH</name>
<comment type="similarity">
    <text evidence="2 10">Belongs to the disproportionating enzyme family.</text>
</comment>
<evidence type="ECO:0000256" key="1">
    <source>
        <dbReference type="ARBA" id="ARBA00000439"/>
    </source>
</evidence>
<keyword evidence="5 10" id="KW-0328">Glycosyltransferase</keyword>
<dbReference type="Pfam" id="PF02446">
    <property type="entry name" value="Glyco_hydro_77"/>
    <property type="match status" value="1"/>
</dbReference>
<dbReference type="Pfam" id="PF00128">
    <property type="entry name" value="Alpha-amylase"/>
    <property type="match status" value="1"/>
</dbReference>
<dbReference type="EMBL" id="CP157484">
    <property type="protein sequence ID" value="XBO39454.1"/>
    <property type="molecule type" value="Genomic_DNA"/>
</dbReference>
<feature type="domain" description="Glycosyl hydrolase family 13 catalytic" evidence="12">
    <location>
        <begin position="734"/>
        <end position="1221"/>
    </location>
</feature>
<evidence type="ECO:0000313" key="13">
    <source>
        <dbReference type="EMBL" id="XBO39454.1"/>
    </source>
</evidence>
<proteinExistence type="inferred from homology"/>
<dbReference type="CDD" id="cd11336">
    <property type="entry name" value="AmyAc_MTSase"/>
    <property type="match status" value="1"/>
</dbReference>
<protein>
    <recommendedName>
        <fullName evidence="4 10">4-alpha-glucanotransferase</fullName>
        <ecNumber evidence="3 10">2.4.1.25</ecNumber>
    </recommendedName>
    <alternativeName>
        <fullName evidence="8 10">Amylomaltase</fullName>
    </alternativeName>
    <alternativeName>
        <fullName evidence="9 10">Disproportionating enzyme</fullName>
    </alternativeName>
</protein>
<keyword evidence="7 10" id="KW-0119">Carbohydrate metabolism</keyword>
<dbReference type="EC" id="2.4.1.25" evidence="3 10"/>
<evidence type="ECO:0000256" key="10">
    <source>
        <dbReference type="RuleBase" id="RU361207"/>
    </source>
</evidence>
<dbReference type="InterPro" id="IPR006047">
    <property type="entry name" value="GH13_cat_dom"/>
</dbReference>
<dbReference type="InterPro" id="IPR012767">
    <property type="entry name" value="Trehalose_TreY"/>
</dbReference>
<dbReference type="GO" id="GO:0004134">
    <property type="term" value="F:4-alpha-glucanotransferase activity"/>
    <property type="evidence" value="ECO:0007669"/>
    <property type="project" value="UniProtKB-EC"/>
</dbReference>
<dbReference type="SMART" id="SM00642">
    <property type="entry name" value="Aamy"/>
    <property type="match status" value="1"/>
</dbReference>
<evidence type="ECO:0000256" key="6">
    <source>
        <dbReference type="ARBA" id="ARBA00022679"/>
    </source>
</evidence>
<dbReference type="InterPro" id="IPR048458">
    <property type="entry name" value="MalQ_N"/>
</dbReference>
<dbReference type="PANTHER" id="PTHR32438">
    <property type="entry name" value="4-ALPHA-GLUCANOTRANSFERASE DPE1, CHLOROPLASTIC/AMYLOPLASTIC"/>
    <property type="match status" value="1"/>
</dbReference>
<evidence type="ECO:0000256" key="7">
    <source>
        <dbReference type="ARBA" id="ARBA00023277"/>
    </source>
</evidence>
<dbReference type="PANTHER" id="PTHR32438:SF5">
    <property type="entry name" value="4-ALPHA-GLUCANOTRANSFERASE DPE1, CHLOROPLASTIC_AMYLOPLASTIC"/>
    <property type="match status" value="1"/>
</dbReference>
<comment type="catalytic activity">
    <reaction evidence="1 10">
        <text>Transfers a segment of a (1-&gt;4)-alpha-D-glucan to a new position in an acceptor, which may be glucose or a (1-&gt;4)-alpha-D-glucan.</text>
        <dbReference type="EC" id="2.4.1.25"/>
    </reaction>
</comment>
<dbReference type="RefSeq" id="WP_406856297.1">
    <property type="nucleotide sequence ID" value="NZ_CP157484.1"/>
</dbReference>
<dbReference type="SUPFAM" id="SSF51445">
    <property type="entry name" value="(Trans)glycosidases"/>
    <property type="match status" value="2"/>
</dbReference>
<dbReference type="Gene3D" id="1.10.10.470">
    <property type="entry name" value="Maltooligosyl trehalose synthase, domain 4"/>
    <property type="match status" value="1"/>
</dbReference>
<dbReference type="NCBIfam" id="TIGR02401">
    <property type="entry name" value="trehalose_TreY"/>
    <property type="match status" value="1"/>
</dbReference>
<evidence type="ECO:0000259" key="12">
    <source>
        <dbReference type="SMART" id="SM00642"/>
    </source>
</evidence>
<evidence type="ECO:0000256" key="4">
    <source>
        <dbReference type="ARBA" id="ARBA00020295"/>
    </source>
</evidence>
<evidence type="ECO:0000256" key="3">
    <source>
        <dbReference type="ARBA" id="ARBA00012560"/>
    </source>
</evidence>
<evidence type="ECO:0000256" key="2">
    <source>
        <dbReference type="ARBA" id="ARBA00005684"/>
    </source>
</evidence>
<gene>
    <name evidence="13" type="primary">treY</name>
    <name evidence="13" type="ORF">ABEG18_01305</name>
</gene>
<dbReference type="InterPro" id="IPR003385">
    <property type="entry name" value="Glyco_hydro_77"/>
</dbReference>
<evidence type="ECO:0000256" key="11">
    <source>
        <dbReference type="SAM" id="MobiDB-lite"/>
    </source>
</evidence>
<evidence type="ECO:0000256" key="5">
    <source>
        <dbReference type="ARBA" id="ARBA00022676"/>
    </source>
</evidence>
<feature type="compositionally biased region" description="Low complexity" evidence="11">
    <location>
        <begin position="1"/>
        <end position="15"/>
    </location>
</feature>
<dbReference type="NCBIfam" id="TIGR00217">
    <property type="entry name" value="malQ"/>
    <property type="match status" value="1"/>
</dbReference>
<accession>A0AAU7JH40</accession>
<keyword evidence="13" id="KW-0413">Isomerase</keyword>
<keyword evidence="6 10" id="KW-0808">Transferase</keyword>
<feature type="region of interest" description="Disordered" evidence="11">
    <location>
        <begin position="1"/>
        <end position="31"/>
    </location>
</feature>
<dbReference type="InterPro" id="IPR013797">
    <property type="entry name" value="Maltooligo_trehalose_synth_4"/>
</dbReference>
<dbReference type="Gene3D" id="3.20.20.80">
    <property type="entry name" value="Glycosidases"/>
    <property type="match status" value="4"/>
</dbReference>
<organism evidence="13">
    <name type="scientific">Alsobacter sp. KACC 23698</name>
    <dbReference type="NCBI Taxonomy" id="3149229"/>
    <lineage>
        <taxon>Bacteria</taxon>
        <taxon>Pseudomonadati</taxon>
        <taxon>Pseudomonadota</taxon>
        <taxon>Alphaproteobacteria</taxon>
        <taxon>Hyphomicrobiales</taxon>
        <taxon>Alsobacteraceae</taxon>
        <taxon>Alsobacter</taxon>
    </lineage>
</organism>
<dbReference type="GO" id="GO:0005975">
    <property type="term" value="P:carbohydrate metabolic process"/>
    <property type="evidence" value="ECO:0007669"/>
    <property type="project" value="InterPro"/>
</dbReference>
<reference evidence="13" key="1">
    <citation type="submission" date="2024-05" db="EMBL/GenBank/DDBJ databases">
        <authorList>
            <person name="Kim S."/>
            <person name="Heo J."/>
            <person name="Choi H."/>
            <person name="Choi Y."/>
            <person name="Kwon S.-W."/>
            <person name="Kim Y."/>
        </authorList>
    </citation>
    <scope>NUCLEOTIDE SEQUENCE</scope>
    <source>
        <strain evidence="13">KACC 23698</strain>
    </source>
</reference>